<organism evidence="1">
    <name type="scientific">uncultured Caudovirales phage</name>
    <dbReference type="NCBI Taxonomy" id="2100421"/>
    <lineage>
        <taxon>Viruses</taxon>
        <taxon>Duplodnaviria</taxon>
        <taxon>Heunggongvirae</taxon>
        <taxon>Uroviricota</taxon>
        <taxon>Caudoviricetes</taxon>
        <taxon>Peduoviridae</taxon>
        <taxon>Maltschvirus</taxon>
        <taxon>Maltschvirus maltsch</taxon>
    </lineage>
</organism>
<protein>
    <recommendedName>
        <fullName evidence="2">Tail tubular protein A</fullName>
    </recommendedName>
</protein>
<reference evidence="1" key="1">
    <citation type="submission" date="2020-04" db="EMBL/GenBank/DDBJ databases">
        <authorList>
            <person name="Chiriac C."/>
            <person name="Salcher M."/>
            <person name="Ghai R."/>
            <person name="Kavagutti S V."/>
        </authorList>
    </citation>
    <scope>NUCLEOTIDE SEQUENCE</scope>
</reference>
<evidence type="ECO:0008006" key="2">
    <source>
        <dbReference type="Google" id="ProtNLM"/>
    </source>
</evidence>
<dbReference type="InterPro" id="IPR038258">
    <property type="entry name" value="Gp4_sf"/>
</dbReference>
<evidence type="ECO:0000313" key="1">
    <source>
        <dbReference type="EMBL" id="CAB4152306.1"/>
    </source>
</evidence>
<dbReference type="Gene3D" id="1.10.3230.20">
    <property type="entry name" value="P22 tail accessory factor (Gp4)"/>
    <property type="match status" value="2"/>
</dbReference>
<name>A0A6J5N4T7_9CAUD</name>
<proteinExistence type="predicted"/>
<sequence>MTVSDLIKSSMRLIGAIASGETPSADETSDGISTLNDLLEAWSNEGLLIYSRTREAFSLVPSQSRYSIGVGGNFDTSRPQQIQEATILSNGIELPVEIINVNQFAALQDKSLSNSIPYYLYTEGTYPLDYINLYGVPSSANSLVLYSLKPLAKYTSGSDVVSLPPGYARALRYNLALELSPEYGKPLNELIISVAQESKAGIQRFNTTPVYMTSDVQGLDRMSYFNIETGE</sequence>
<gene>
    <name evidence="1" type="ORF">UFOVP610_5</name>
</gene>
<dbReference type="EMBL" id="LR796582">
    <property type="protein sequence ID" value="CAB4152306.1"/>
    <property type="molecule type" value="Genomic_DNA"/>
</dbReference>
<accession>A0A6J5N4T7</accession>